<reference evidence="3 4" key="1">
    <citation type="submission" date="2013-12" db="EMBL/GenBank/DDBJ databases">
        <title>Draft genome of the parsitic nematode Ancylostoma duodenale.</title>
        <authorList>
            <person name="Mitreva M."/>
        </authorList>
    </citation>
    <scope>NUCLEOTIDE SEQUENCE [LARGE SCALE GENOMIC DNA]</scope>
    <source>
        <strain evidence="3 4">Zhejiang</strain>
    </source>
</reference>
<feature type="compositionally biased region" description="Polar residues" evidence="2">
    <location>
        <begin position="7"/>
        <end position="33"/>
    </location>
</feature>
<dbReference type="AlphaFoldDB" id="A0A0C2FQP6"/>
<keyword evidence="4" id="KW-1185">Reference proteome</keyword>
<proteinExistence type="predicted"/>
<organism evidence="3 4">
    <name type="scientific">Ancylostoma duodenale</name>
    <dbReference type="NCBI Taxonomy" id="51022"/>
    <lineage>
        <taxon>Eukaryota</taxon>
        <taxon>Metazoa</taxon>
        <taxon>Ecdysozoa</taxon>
        <taxon>Nematoda</taxon>
        <taxon>Chromadorea</taxon>
        <taxon>Rhabditida</taxon>
        <taxon>Rhabditina</taxon>
        <taxon>Rhabditomorpha</taxon>
        <taxon>Strongyloidea</taxon>
        <taxon>Ancylostomatidae</taxon>
        <taxon>Ancylostomatinae</taxon>
        <taxon>Ancylostoma</taxon>
    </lineage>
</organism>
<protein>
    <submittedName>
        <fullName evidence="3">Uncharacterized protein</fullName>
    </submittedName>
</protein>
<name>A0A0C2FQP6_9BILA</name>
<sequence length="218" mass="24338">MAITRKSAANTKFTKTDSQPAIPSTGTTFATGSDKNESILADKAPEALPLLDQLIQLLKPDPKVIIESEKRARSLVIAGITEAEGISDPLQRLAHTEAETCKVLSALGVEARPTEVHRMGDFNEGKARLIKCVLPSESFSRKALRNAPTLRHMHGFDHVYVRRSLTREEREKEKELRRQARELNMKEHNGSKVYVVYREQIVKVSDIPKIKASGSKNN</sequence>
<keyword evidence="1" id="KW-0175">Coiled coil</keyword>
<dbReference type="EMBL" id="KN767958">
    <property type="protein sequence ID" value="KIH47261.1"/>
    <property type="molecule type" value="Genomic_DNA"/>
</dbReference>
<feature type="coiled-coil region" evidence="1">
    <location>
        <begin position="162"/>
        <end position="189"/>
    </location>
</feature>
<evidence type="ECO:0000313" key="4">
    <source>
        <dbReference type="Proteomes" id="UP000054047"/>
    </source>
</evidence>
<feature type="region of interest" description="Disordered" evidence="2">
    <location>
        <begin position="1"/>
        <end position="33"/>
    </location>
</feature>
<accession>A0A0C2FQP6</accession>
<gene>
    <name evidence="3" type="ORF">ANCDUO_22682</name>
</gene>
<evidence type="ECO:0000256" key="1">
    <source>
        <dbReference type="SAM" id="Coils"/>
    </source>
</evidence>
<evidence type="ECO:0000256" key="2">
    <source>
        <dbReference type="SAM" id="MobiDB-lite"/>
    </source>
</evidence>
<evidence type="ECO:0000313" key="3">
    <source>
        <dbReference type="EMBL" id="KIH47261.1"/>
    </source>
</evidence>
<dbReference type="OrthoDB" id="5891400at2759"/>
<dbReference type="Proteomes" id="UP000054047">
    <property type="component" value="Unassembled WGS sequence"/>
</dbReference>